<dbReference type="Proteomes" id="UP000813444">
    <property type="component" value="Unassembled WGS sequence"/>
</dbReference>
<sequence length="755" mass="84412">MEKEDIGPVPPRPITLPQSLGDSDDAVYTPMETTELPTTDDAPPASGLPWKEFQPFASYRPWFKIEDEFVEHSPTFAKGATYSTLRSKWVAKSQGRPKGSRVLGFGDPLTLQSNFAMMAAYLGFPTTDGYLTFLDIQLPRIAGPVLVLLNTKQDSKGQQLPQAKLIWTTLTAMTDKKKEHLHQELLATRATVYFRTPPHIRDTLLEEISWKDDLSPKESIVALMFQVMRSFPNRFRSFTLNPPIAEKEHYAWGFSHEDWNRALFVIAQLRNRRLKLKQPSGAAYPTAPHFSGYVTADQDEASKTDEQKQATLAAVEEMRASRVFNASTADQLGEVGTLSRGDMHALLQHQKGYLGASPKERESMLQDTQGSVAMAFGDRLAHIFQGLAPQNSSLKAPTKQEIRADITNDELTELQLFLDTRTNINQHGNELSGSCHTWTNAMYREMAPSDEDGADTVATETVSSFQPSITGDFPPDELDLAAVCKAVGIPDWRNLQINPKEDPSAVAMPTQVVDAYGVQQKMDSALRCACLANDCGTGKTITMLLALKFSIEALERDVLGTDIPAGKVVFKPSYIYMPSNLINQAFESRNIFLIPYDTSTKRLTRPYRTISGDGETMQDLATTNTNEEEMLVESALGEECEVASETGERSIGSININLRKLMLRDADCHWLICDEAHFVKNPLSTYSRTIRQIQKIALLFVSATMLSNKVQDVLGFCELVWRHEWGFQPDKNWSHAQVESLYRDDPECDAEDDEA</sequence>
<organism evidence="2 3">
    <name type="scientific">Stachybotrys elegans</name>
    <dbReference type="NCBI Taxonomy" id="80388"/>
    <lineage>
        <taxon>Eukaryota</taxon>
        <taxon>Fungi</taxon>
        <taxon>Dikarya</taxon>
        <taxon>Ascomycota</taxon>
        <taxon>Pezizomycotina</taxon>
        <taxon>Sordariomycetes</taxon>
        <taxon>Hypocreomycetidae</taxon>
        <taxon>Hypocreales</taxon>
        <taxon>Stachybotryaceae</taxon>
        <taxon>Stachybotrys</taxon>
    </lineage>
</organism>
<reference evidence="2" key="1">
    <citation type="journal article" date="2021" name="Nat. Commun.">
        <title>Genetic determinants of endophytism in the Arabidopsis root mycobiome.</title>
        <authorList>
            <person name="Mesny F."/>
            <person name="Miyauchi S."/>
            <person name="Thiergart T."/>
            <person name="Pickel B."/>
            <person name="Atanasova L."/>
            <person name="Karlsson M."/>
            <person name="Huettel B."/>
            <person name="Barry K.W."/>
            <person name="Haridas S."/>
            <person name="Chen C."/>
            <person name="Bauer D."/>
            <person name="Andreopoulos W."/>
            <person name="Pangilinan J."/>
            <person name="LaButti K."/>
            <person name="Riley R."/>
            <person name="Lipzen A."/>
            <person name="Clum A."/>
            <person name="Drula E."/>
            <person name="Henrissat B."/>
            <person name="Kohler A."/>
            <person name="Grigoriev I.V."/>
            <person name="Martin F.M."/>
            <person name="Hacquard S."/>
        </authorList>
    </citation>
    <scope>NUCLEOTIDE SEQUENCE</scope>
    <source>
        <strain evidence="2">MPI-CAGE-CH-0235</strain>
    </source>
</reference>
<proteinExistence type="predicted"/>
<accession>A0A8K0SL62</accession>
<protein>
    <recommendedName>
        <fullName evidence="4">Helicase ATP-binding domain-containing protein</fullName>
    </recommendedName>
</protein>
<dbReference type="InterPro" id="IPR027417">
    <property type="entry name" value="P-loop_NTPase"/>
</dbReference>
<feature type="region of interest" description="Disordered" evidence="1">
    <location>
        <begin position="1"/>
        <end position="47"/>
    </location>
</feature>
<evidence type="ECO:0000313" key="3">
    <source>
        <dbReference type="Proteomes" id="UP000813444"/>
    </source>
</evidence>
<evidence type="ECO:0008006" key="4">
    <source>
        <dbReference type="Google" id="ProtNLM"/>
    </source>
</evidence>
<dbReference type="EMBL" id="JAGPNK010000009">
    <property type="protein sequence ID" value="KAH7313612.1"/>
    <property type="molecule type" value="Genomic_DNA"/>
</dbReference>
<dbReference type="OrthoDB" id="5244662at2759"/>
<gene>
    <name evidence="2" type="ORF">B0I35DRAFT_480289</name>
</gene>
<comment type="caution">
    <text evidence="2">The sequence shown here is derived from an EMBL/GenBank/DDBJ whole genome shotgun (WGS) entry which is preliminary data.</text>
</comment>
<keyword evidence="3" id="KW-1185">Reference proteome</keyword>
<evidence type="ECO:0000313" key="2">
    <source>
        <dbReference type="EMBL" id="KAH7313612.1"/>
    </source>
</evidence>
<dbReference type="SUPFAM" id="SSF52540">
    <property type="entry name" value="P-loop containing nucleoside triphosphate hydrolases"/>
    <property type="match status" value="1"/>
</dbReference>
<evidence type="ECO:0000256" key="1">
    <source>
        <dbReference type="SAM" id="MobiDB-lite"/>
    </source>
</evidence>
<name>A0A8K0SL62_9HYPO</name>
<dbReference type="AlphaFoldDB" id="A0A8K0SL62"/>
<dbReference type="Gene3D" id="3.40.50.300">
    <property type="entry name" value="P-loop containing nucleotide triphosphate hydrolases"/>
    <property type="match status" value="1"/>
</dbReference>